<keyword evidence="4" id="KW-1185">Reference proteome</keyword>
<dbReference type="PANTHER" id="PTHR43240">
    <property type="entry name" value="1,4-DIHYDROXY-2-NAPHTHOYL-COA THIOESTERASE 1"/>
    <property type="match status" value="1"/>
</dbReference>
<dbReference type="SUPFAM" id="SSF54637">
    <property type="entry name" value="Thioesterase/thiol ester dehydrase-isomerase"/>
    <property type="match status" value="1"/>
</dbReference>
<protein>
    <submittedName>
        <fullName evidence="3">Phenylacetic acid degradation-related protein</fullName>
    </submittedName>
</protein>
<dbReference type="NCBIfam" id="TIGR00369">
    <property type="entry name" value="unchar_dom_1"/>
    <property type="match status" value="1"/>
</dbReference>
<evidence type="ECO:0000313" key="4">
    <source>
        <dbReference type="Proteomes" id="UP000054851"/>
    </source>
</evidence>
<name>A0A158AKK7_9BURK</name>
<dbReference type="GO" id="GO:0005829">
    <property type="term" value="C:cytosol"/>
    <property type="evidence" value="ECO:0007669"/>
    <property type="project" value="TreeGrafter"/>
</dbReference>
<reference evidence="3" key="1">
    <citation type="submission" date="2016-01" db="EMBL/GenBank/DDBJ databases">
        <authorList>
            <person name="Peeters C."/>
        </authorList>
    </citation>
    <scope>NUCLEOTIDE SEQUENCE</scope>
    <source>
        <strain evidence="3">LMG 29322</strain>
    </source>
</reference>
<dbReference type="STRING" id="1777140.AWB79_02521"/>
<proteinExistence type="predicted"/>
<dbReference type="PANTHER" id="PTHR43240:SF1">
    <property type="entry name" value="BLR5584 PROTEIN"/>
    <property type="match status" value="1"/>
</dbReference>
<accession>A0A158AKK7</accession>
<dbReference type="InterPro" id="IPR003736">
    <property type="entry name" value="PAAI_dom"/>
</dbReference>
<dbReference type="RefSeq" id="WP_061167751.1">
    <property type="nucleotide sequence ID" value="NZ_FCOA02000006.1"/>
</dbReference>
<dbReference type="Proteomes" id="UP000054851">
    <property type="component" value="Unassembled WGS sequence"/>
</dbReference>
<evidence type="ECO:0000256" key="1">
    <source>
        <dbReference type="ARBA" id="ARBA00022801"/>
    </source>
</evidence>
<dbReference type="EMBL" id="FCOA02000006">
    <property type="protein sequence ID" value="SAK58353.1"/>
    <property type="molecule type" value="Genomic_DNA"/>
</dbReference>
<dbReference type="Pfam" id="PF03061">
    <property type="entry name" value="4HBT"/>
    <property type="match status" value="1"/>
</dbReference>
<dbReference type="CDD" id="cd03443">
    <property type="entry name" value="PaaI_thioesterase"/>
    <property type="match status" value="1"/>
</dbReference>
<evidence type="ECO:0000313" key="3">
    <source>
        <dbReference type="EMBL" id="SAK58353.1"/>
    </source>
</evidence>
<dbReference type="InterPro" id="IPR006683">
    <property type="entry name" value="Thioestr_dom"/>
</dbReference>
<dbReference type="OrthoDB" id="9813282at2"/>
<dbReference type="GO" id="GO:0061522">
    <property type="term" value="F:1,4-dihydroxy-2-naphthoyl-CoA thioesterase activity"/>
    <property type="evidence" value="ECO:0007669"/>
    <property type="project" value="TreeGrafter"/>
</dbReference>
<organism evidence="3 4">
    <name type="scientific">Caballeronia hypogeia</name>
    <dbReference type="NCBI Taxonomy" id="1777140"/>
    <lineage>
        <taxon>Bacteria</taxon>
        <taxon>Pseudomonadati</taxon>
        <taxon>Pseudomonadota</taxon>
        <taxon>Betaproteobacteria</taxon>
        <taxon>Burkholderiales</taxon>
        <taxon>Burkholderiaceae</taxon>
        <taxon>Caballeronia</taxon>
    </lineage>
</organism>
<sequence>MSTSLIEETAAGHDGLTQMRMLMACARKPGILESLNFEFIEVEAGRAVFAGVPGDHAYNPIGTVHGGYAATLLDSACGCAVHSCLTASQAYTTLELKIAYHKAVTRDSGLLRAEGRVLSIGRRAAFAEATLKDASGRLFASATSTLLVMER</sequence>
<dbReference type="AlphaFoldDB" id="A0A158AKK7"/>
<dbReference type="InterPro" id="IPR029069">
    <property type="entry name" value="HotDog_dom_sf"/>
</dbReference>
<feature type="domain" description="Thioesterase" evidence="2">
    <location>
        <begin position="62"/>
        <end position="139"/>
    </location>
</feature>
<gene>
    <name evidence="3" type="ORF">AWB79_02521</name>
</gene>
<comment type="caution">
    <text evidence="3">The sequence shown here is derived from an EMBL/GenBank/DDBJ whole genome shotgun (WGS) entry which is preliminary data.</text>
</comment>
<evidence type="ECO:0000259" key="2">
    <source>
        <dbReference type="Pfam" id="PF03061"/>
    </source>
</evidence>
<keyword evidence="1" id="KW-0378">Hydrolase</keyword>
<dbReference type="Gene3D" id="3.10.129.10">
    <property type="entry name" value="Hotdog Thioesterase"/>
    <property type="match status" value="1"/>
</dbReference>